<reference evidence="1 2" key="1">
    <citation type="submission" date="2022-05" db="EMBL/GenBank/DDBJ databases">
        <authorList>
            <person name="Friedrich I."/>
            <person name="Poehlein A."/>
            <person name="Schneider D."/>
            <person name="Hertel R."/>
            <person name="Daniel R."/>
        </authorList>
    </citation>
    <scope>NUCLEOTIDE SEQUENCE [LARGE SCALE GENOMIC DNA]</scope>
</reference>
<dbReference type="Proteomes" id="UP001057221">
    <property type="component" value="Segment"/>
</dbReference>
<dbReference type="EMBL" id="ON529855">
    <property type="protein sequence ID" value="USN14621.1"/>
    <property type="molecule type" value="Genomic_DNA"/>
</dbReference>
<dbReference type="Gene3D" id="2.60.40.2700">
    <property type="match status" value="1"/>
</dbReference>
<evidence type="ECO:0000313" key="2">
    <source>
        <dbReference type="Proteomes" id="UP001057221"/>
    </source>
</evidence>
<evidence type="ECO:0000313" key="1">
    <source>
        <dbReference type="EMBL" id="USN14621.1"/>
    </source>
</evidence>
<keyword evidence="2" id="KW-1185">Reference proteome</keyword>
<gene>
    <name evidence="1" type="ORF">DOMOVOI_01470</name>
</gene>
<protein>
    <submittedName>
        <fullName evidence="1">Uncharacterized protein</fullName>
    </submittedName>
</protein>
<name>A0A9E7SKC9_9CAUD</name>
<accession>A0A9E7SKC9</accession>
<proteinExistence type="predicted"/>
<sequence length="392" mass="40780">MATLINRLSAVLQRVADEFNTVATTLSGKADKADTYTKAEVDALSGGVAVWTAKTGAYTAVDGDRILADTSEAAWTLTLPEAGAFVEVADPIGAWASNALTVKPVAGEALRGVAGDLICDQPANLQFQKLSGGVWLVKKIAVVPGKPPVSIDPPVITGSAWVGETLTASAGTWENAPTQFSWRWYANGVVIAGATASTYTVAQADVGKAISVRVTATNGDGATTAVSVATSQVPKSQADWLAHIASRAPTFADPNRQISNVGAGTFRYVGGTSTETSYWGTPWRPLYANGFAGALRSGLIHGFASAAAFTAQNGKTMLFVSRLLGEFAQIDGHTRNGLTSATLTQAQNGGSLIMGFTLDEISYWDAALGKPMTMRPSATSNNGPSDYTHAAW</sequence>
<organism evidence="1 2">
    <name type="scientific">Brevundimonas phage vB_BpoS-Domovoi</name>
    <dbReference type="NCBI Taxonomy" id="2948598"/>
    <lineage>
        <taxon>Viruses</taxon>
        <taxon>Duplodnaviria</taxon>
        <taxon>Heunggongvirae</taxon>
        <taxon>Uroviricota</taxon>
        <taxon>Caudoviricetes</taxon>
        <taxon>Jeanschmidtviridae</taxon>
        <taxon>Marchewkavirus</taxon>
        <taxon>Marchewkavirus domovoi</taxon>
    </lineage>
</organism>